<evidence type="ECO:0000256" key="11">
    <source>
        <dbReference type="ARBA" id="ARBA00037077"/>
    </source>
</evidence>
<sequence>MKFIVSPKKHLDDMPDNSKVPERGVPYASVAAVSPTIETRYIVLYENMTADNQTMNLYINGLRLEDPVTETPRSGTTELWHVINLTNDNHPLHVHLGTLQAVRMQLLVDPQNTFKNCMIKFNSTTACKLNQYANGPILPVPEEEKTWKNVVKVPPGSITSVVVAFLLVETNQPYPFDATTEPGFVYHCHILDHEDNAMIRPLKLHK</sequence>
<reference evidence="14" key="2">
    <citation type="submission" date="2013-04" db="UniProtKB">
        <authorList>
            <consortium name="EnsemblPlants"/>
        </authorList>
    </citation>
    <scope>IDENTIFICATION</scope>
</reference>
<evidence type="ECO:0000256" key="7">
    <source>
        <dbReference type="ARBA" id="ARBA00023002"/>
    </source>
</evidence>
<comment type="cofactor">
    <cofactor evidence="1">
        <name>Cu cation</name>
        <dbReference type="ChEBI" id="CHEBI:23378"/>
    </cofactor>
</comment>
<dbReference type="GO" id="GO:0016036">
    <property type="term" value="P:cellular response to phosphate starvation"/>
    <property type="evidence" value="ECO:0007669"/>
    <property type="project" value="InterPro"/>
</dbReference>
<evidence type="ECO:0000256" key="9">
    <source>
        <dbReference type="ARBA" id="ARBA00023136"/>
    </source>
</evidence>
<feature type="domain" description="Plastocyanin-like" evidence="13">
    <location>
        <begin position="47"/>
        <end position="201"/>
    </location>
</feature>
<organism evidence="14">
    <name type="scientific">Oryza brachyantha</name>
    <name type="common">malo sina</name>
    <dbReference type="NCBI Taxonomy" id="4533"/>
    <lineage>
        <taxon>Eukaryota</taxon>
        <taxon>Viridiplantae</taxon>
        <taxon>Streptophyta</taxon>
        <taxon>Embryophyta</taxon>
        <taxon>Tracheophyta</taxon>
        <taxon>Spermatophyta</taxon>
        <taxon>Magnoliopsida</taxon>
        <taxon>Liliopsida</taxon>
        <taxon>Poales</taxon>
        <taxon>Poaceae</taxon>
        <taxon>BOP clade</taxon>
        <taxon>Oryzoideae</taxon>
        <taxon>Oryzeae</taxon>
        <taxon>Oryzinae</taxon>
        <taxon>Oryza</taxon>
    </lineage>
</organism>
<dbReference type="SUPFAM" id="SSF49503">
    <property type="entry name" value="Cupredoxins"/>
    <property type="match status" value="1"/>
</dbReference>
<keyword evidence="9" id="KW-0472">Membrane</keyword>
<evidence type="ECO:0000256" key="10">
    <source>
        <dbReference type="ARBA" id="ARBA00023180"/>
    </source>
</evidence>
<dbReference type="GO" id="GO:0016491">
    <property type="term" value="F:oxidoreductase activity"/>
    <property type="evidence" value="ECO:0007669"/>
    <property type="project" value="UniProtKB-KW"/>
</dbReference>
<comment type="function">
    <text evidence="11">Multicopper oxidase that may play a role in the maintenance of inorganic phosphate homeostasis.</text>
</comment>
<evidence type="ECO:0000313" key="15">
    <source>
        <dbReference type="Proteomes" id="UP000006038"/>
    </source>
</evidence>
<dbReference type="InterPro" id="IPR011706">
    <property type="entry name" value="Cu-oxidase_C"/>
</dbReference>
<keyword evidence="5" id="KW-0732">Signal</keyword>
<evidence type="ECO:0000256" key="6">
    <source>
        <dbReference type="ARBA" id="ARBA00022824"/>
    </source>
</evidence>
<dbReference type="Gramene" id="OB01G11620.1">
    <property type="protein sequence ID" value="OB01G11620.1"/>
    <property type="gene ID" value="OB01G11620"/>
</dbReference>
<evidence type="ECO:0000256" key="2">
    <source>
        <dbReference type="ARBA" id="ARBA00004406"/>
    </source>
</evidence>
<feature type="region of interest" description="Disordered" evidence="12">
    <location>
        <begin position="1"/>
        <end position="20"/>
    </location>
</feature>
<evidence type="ECO:0000256" key="1">
    <source>
        <dbReference type="ARBA" id="ARBA00001935"/>
    </source>
</evidence>
<evidence type="ECO:0000256" key="8">
    <source>
        <dbReference type="ARBA" id="ARBA00023008"/>
    </source>
</evidence>
<keyword evidence="15" id="KW-1185">Reference proteome</keyword>
<dbReference type="InterPro" id="IPR002355">
    <property type="entry name" value="Cu_oxidase_Cu_BS"/>
</dbReference>
<keyword evidence="6" id="KW-0256">Endoplasmic reticulum</keyword>
<keyword evidence="4" id="KW-0479">Metal-binding</keyword>
<dbReference type="GO" id="GO:0005507">
    <property type="term" value="F:copper ion binding"/>
    <property type="evidence" value="ECO:0007669"/>
    <property type="project" value="InterPro"/>
</dbReference>
<keyword evidence="7" id="KW-0560">Oxidoreductase</keyword>
<proteinExistence type="inferred from homology"/>
<dbReference type="Proteomes" id="UP000006038">
    <property type="component" value="Chromosome 1"/>
</dbReference>
<evidence type="ECO:0000259" key="13">
    <source>
        <dbReference type="Pfam" id="PF07731"/>
    </source>
</evidence>
<comment type="subcellular location">
    <subcellularLocation>
        <location evidence="2">Endoplasmic reticulum membrane</location>
        <topology evidence="2">Peripheral membrane protein</topology>
    </subcellularLocation>
</comment>
<dbReference type="EnsemblPlants" id="OB01G11620.1">
    <property type="protein sequence ID" value="OB01G11620.1"/>
    <property type="gene ID" value="OB01G11620"/>
</dbReference>
<dbReference type="eggNOG" id="ENOG502QR4X">
    <property type="taxonomic scope" value="Eukaryota"/>
</dbReference>
<dbReference type="HOGENOM" id="CLU_1333734_0_0_1"/>
<protein>
    <recommendedName>
        <fullName evidence="13">Plastocyanin-like domain-containing protein</fullName>
    </recommendedName>
</protein>
<dbReference type="InterPro" id="IPR008972">
    <property type="entry name" value="Cupredoxin"/>
</dbReference>
<dbReference type="Pfam" id="PF07731">
    <property type="entry name" value="Cu-oxidase_2"/>
    <property type="match status" value="1"/>
</dbReference>
<dbReference type="AlphaFoldDB" id="J3KW06"/>
<name>J3KW06_ORYBR</name>
<dbReference type="InterPro" id="IPR052152">
    <property type="entry name" value="LPR1/LPR2"/>
</dbReference>
<evidence type="ECO:0000313" key="14">
    <source>
        <dbReference type="EnsemblPlants" id="OB01G11620.1"/>
    </source>
</evidence>
<dbReference type="GO" id="GO:0005789">
    <property type="term" value="C:endoplasmic reticulum membrane"/>
    <property type="evidence" value="ECO:0007669"/>
    <property type="project" value="UniProtKB-SubCell"/>
</dbReference>
<dbReference type="OMA" id="GHEDNDM"/>
<reference evidence="14" key="1">
    <citation type="journal article" date="2013" name="Nat. Commun.">
        <title>Whole-genome sequencing of Oryza brachyantha reveals mechanisms underlying Oryza genome evolution.</title>
        <authorList>
            <person name="Chen J."/>
            <person name="Huang Q."/>
            <person name="Gao D."/>
            <person name="Wang J."/>
            <person name="Lang Y."/>
            <person name="Liu T."/>
            <person name="Li B."/>
            <person name="Bai Z."/>
            <person name="Luis Goicoechea J."/>
            <person name="Liang C."/>
            <person name="Chen C."/>
            <person name="Zhang W."/>
            <person name="Sun S."/>
            <person name="Liao Y."/>
            <person name="Zhang X."/>
            <person name="Yang L."/>
            <person name="Song C."/>
            <person name="Wang M."/>
            <person name="Shi J."/>
            <person name="Liu G."/>
            <person name="Liu J."/>
            <person name="Zhou H."/>
            <person name="Zhou W."/>
            <person name="Yu Q."/>
            <person name="An N."/>
            <person name="Chen Y."/>
            <person name="Cai Q."/>
            <person name="Wang B."/>
            <person name="Liu B."/>
            <person name="Min J."/>
            <person name="Huang Y."/>
            <person name="Wu H."/>
            <person name="Li Z."/>
            <person name="Zhang Y."/>
            <person name="Yin Y."/>
            <person name="Song W."/>
            <person name="Jiang J."/>
            <person name="Jackson S.A."/>
            <person name="Wing R.A."/>
            <person name="Wang J."/>
            <person name="Chen M."/>
        </authorList>
    </citation>
    <scope>NUCLEOTIDE SEQUENCE [LARGE SCALE GENOMIC DNA]</scope>
    <source>
        <strain evidence="14">cv. IRGC 101232</strain>
    </source>
</reference>
<dbReference type="PANTHER" id="PTHR48461">
    <property type="entry name" value="MULTICOPPER OXIDASE LPR1-LIKE"/>
    <property type="match status" value="1"/>
</dbReference>
<keyword evidence="8" id="KW-0186">Copper</keyword>
<dbReference type="PANTHER" id="PTHR48461:SF1">
    <property type="entry name" value="MULTICOPPER OXIDASE LPR1-LIKE"/>
    <property type="match status" value="1"/>
</dbReference>
<evidence type="ECO:0000256" key="4">
    <source>
        <dbReference type="ARBA" id="ARBA00022723"/>
    </source>
</evidence>
<evidence type="ECO:0000256" key="5">
    <source>
        <dbReference type="ARBA" id="ARBA00022729"/>
    </source>
</evidence>
<comment type="similarity">
    <text evidence="3">Belongs to the multicopper oxidase family.</text>
</comment>
<evidence type="ECO:0000256" key="12">
    <source>
        <dbReference type="SAM" id="MobiDB-lite"/>
    </source>
</evidence>
<dbReference type="PROSITE" id="PS00080">
    <property type="entry name" value="MULTICOPPER_OXIDASE2"/>
    <property type="match status" value="1"/>
</dbReference>
<accession>J3KW06</accession>
<evidence type="ECO:0000256" key="3">
    <source>
        <dbReference type="ARBA" id="ARBA00010609"/>
    </source>
</evidence>
<dbReference type="Gene3D" id="2.60.40.420">
    <property type="entry name" value="Cupredoxins - blue copper proteins"/>
    <property type="match status" value="1"/>
</dbReference>
<keyword evidence="10" id="KW-0325">Glycoprotein</keyword>
<dbReference type="STRING" id="4533.J3KW06"/>
<dbReference type="FunFam" id="2.60.40.420:FF:000081">
    <property type="entry name" value="Spore coat protein A"/>
    <property type="match status" value="1"/>
</dbReference>